<sequence>MTLLTVWSDTDPENALVRTADPAEIAVELKQLGVRYEQWPVIPGVTSENALEVYAEQVARVTETEGYILVDAMEMTPSDDPEWLASAGQARLKFLAEHTHDDDEDRFFARGSGVFYLHVKERVYAVLCEAGDLLSVPANTTHWFDMGTRPDYVSIRFFHDDDGWVGNFTGSEIAKAFPTFDALTAGHRAS</sequence>
<feature type="binding site" evidence="9">
    <location>
        <position position="100"/>
    </location>
    <ligand>
        <name>Fe(2+)</name>
        <dbReference type="ChEBI" id="CHEBI:29033"/>
    </ligand>
</feature>
<dbReference type="GO" id="GO:0016151">
    <property type="term" value="F:nickel cation binding"/>
    <property type="evidence" value="ECO:0007669"/>
    <property type="project" value="UniProtKB-UniRule"/>
</dbReference>
<dbReference type="CDD" id="cd02232">
    <property type="entry name" value="cupin_ARD"/>
    <property type="match status" value="1"/>
</dbReference>
<dbReference type="EC" id="1.13.11.54" evidence="9"/>
<dbReference type="EC" id="1.13.11.53" evidence="9"/>
<dbReference type="Proteomes" id="UP000241118">
    <property type="component" value="Unassembled WGS sequence"/>
</dbReference>
<dbReference type="AlphaFoldDB" id="A0A2P8IEL8"/>
<comment type="caution">
    <text evidence="10">The sequence shown here is derived from an EMBL/GenBank/DDBJ whole genome shotgun (WGS) entry which is preliminary data.</text>
</comment>
<keyword evidence="7 9" id="KW-0408">Iron</keyword>
<dbReference type="PANTHER" id="PTHR23418">
    <property type="entry name" value="ACIREDUCTONE DIOXYGENASE"/>
    <property type="match status" value="1"/>
</dbReference>
<feature type="binding site" evidence="9">
    <location>
        <position position="100"/>
    </location>
    <ligand>
        <name>Ni(2+)</name>
        <dbReference type="ChEBI" id="CHEBI:49786"/>
    </ligand>
</feature>
<dbReference type="GO" id="GO:0010308">
    <property type="term" value="F:acireductone dioxygenase (Ni2+-requiring) activity"/>
    <property type="evidence" value="ECO:0007669"/>
    <property type="project" value="UniProtKB-UniRule"/>
</dbReference>
<proteinExistence type="inferred from homology"/>
<dbReference type="UniPathway" id="UPA00904">
    <property type="reaction ID" value="UER00878"/>
</dbReference>
<evidence type="ECO:0000256" key="4">
    <source>
        <dbReference type="ARBA" id="ARBA00022723"/>
    </source>
</evidence>
<feature type="site" description="May play a role in transmitting local conformational changes" evidence="9">
    <location>
        <position position="103"/>
    </location>
</feature>
<evidence type="ECO:0000256" key="7">
    <source>
        <dbReference type="ARBA" id="ARBA00023004"/>
    </source>
</evidence>
<comment type="similarity">
    <text evidence="9">Belongs to the acireductone dioxygenase (ARD) family.</text>
</comment>
<protein>
    <recommendedName>
        <fullName evidence="9">Acireductone dioxygenase</fullName>
    </recommendedName>
    <alternativeName>
        <fullName evidence="9">1,2-dihydroxy-3-keto-5-methylthiopentene dioxygenase</fullName>
        <shortName evidence="9">DHK-MTPene dioxygenase</shortName>
    </alternativeName>
    <alternativeName>
        <fullName evidence="9">Acireductone dioxygenase (Fe(2+)-requiring)</fullName>
        <shortName evidence="9">ARD'</shortName>
        <shortName evidence="9">Fe-ARD</shortName>
        <ecNumber evidence="9">1.13.11.54</ecNumber>
    </alternativeName>
    <alternativeName>
        <fullName evidence="9">Acireductone dioxygenase (Ni(2+)-requiring)</fullName>
        <shortName evidence="9">ARD</shortName>
        <shortName evidence="9">Ni-ARD</shortName>
        <ecNumber evidence="9">1.13.11.53</ecNumber>
    </alternativeName>
</protein>
<comment type="catalytic activity">
    <reaction evidence="9">
        <text>1,2-dihydroxy-5-(methylsulfanyl)pent-1-en-3-one + O2 = 3-(methylsulfanyl)propanoate + CO + formate + 2 H(+)</text>
        <dbReference type="Rhea" id="RHEA:14161"/>
        <dbReference type="ChEBI" id="CHEBI:15378"/>
        <dbReference type="ChEBI" id="CHEBI:15379"/>
        <dbReference type="ChEBI" id="CHEBI:15740"/>
        <dbReference type="ChEBI" id="CHEBI:17245"/>
        <dbReference type="ChEBI" id="CHEBI:49016"/>
        <dbReference type="ChEBI" id="CHEBI:49252"/>
        <dbReference type="EC" id="1.13.11.53"/>
    </reaction>
</comment>
<keyword evidence="6 9" id="KW-0560">Oxidoreductase</keyword>
<comment type="pathway">
    <text evidence="9">Amino-acid biosynthesis; L-methionine biosynthesis via salvage pathway; L-methionine from S-methyl-5-thio-alpha-D-ribose 1-phosphate: step 5/6.</text>
</comment>
<feature type="binding site" evidence="9">
    <location>
        <position position="98"/>
    </location>
    <ligand>
        <name>Ni(2+)</name>
        <dbReference type="ChEBI" id="CHEBI:49786"/>
    </ligand>
</feature>
<comment type="subunit">
    <text evidence="9">Monomer.</text>
</comment>
<evidence type="ECO:0000256" key="2">
    <source>
        <dbReference type="ARBA" id="ARBA00022596"/>
    </source>
</evidence>
<keyword evidence="5 9" id="KW-0223">Dioxygenase</keyword>
<keyword evidence="3 9" id="KW-0028">Amino-acid biosynthesis</keyword>
<dbReference type="InterPro" id="IPR023956">
    <property type="entry name" value="ARD_bac"/>
</dbReference>
<dbReference type="Gene3D" id="2.60.120.10">
    <property type="entry name" value="Jelly Rolls"/>
    <property type="match status" value="1"/>
</dbReference>
<gene>
    <name evidence="9" type="primary">mtnD</name>
    <name evidence="10" type="ORF">B0I31_103664</name>
</gene>
<evidence type="ECO:0000256" key="9">
    <source>
        <dbReference type="HAMAP-Rule" id="MF_01682"/>
    </source>
</evidence>
<dbReference type="PANTHER" id="PTHR23418:SF0">
    <property type="entry name" value="ACIREDUCTONE DIOXYGENASE"/>
    <property type="match status" value="1"/>
</dbReference>
<comment type="catalytic activity">
    <reaction evidence="1 9">
        <text>1,2-dihydroxy-5-(methylsulfanyl)pent-1-en-3-one + O2 = 4-methylsulfanyl-2-oxobutanoate + formate + 2 H(+)</text>
        <dbReference type="Rhea" id="RHEA:24504"/>
        <dbReference type="ChEBI" id="CHEBI:15378"/>
        <dbReference type="ChEBI" id="CHEBI:15379"/>
        <dbReference type="ChEBI" id="CHEBI:15740"/>
        <dbReference type="ChEBI" id="CHEBI:16723"/>
        <dbReference type="ChEBI" id="CHEBI:49252"/>
        <dbReference type="EC" id="1.13.11.54"/>
    </reaction>
</comment>
<feature type="binding site" evidence="9">
    <location>
        <position position="98"/>
    </location>
    <ligand>
        <name>Fe(2+)</name>
        <dbReference type="ChEBI" id="CHEBI:29033"/>
    </ligand>
</feature>
<dbReference type="InterPro" id="IPR004313">
    <property type="entry name" value="ARD"/>
</dbReference>
<evidence type="ECO:0000256" key="3">
    <source>
        <dbReference type="ARBA" id="ARBA00022605"/>
    </source>
</evidence>
<feature type="binding site" evidence="9">
    <location>
        <position position="104"/>
    </location>
    <ligand>
        <name>Ni(2+)</name>
        <dbReference type="ChEBI" id="CHEBI:49786"/>
    </ligand>
</feature>
<evidence type="ECO:0000313" key="10">
    <source>
        <dbReference type="EMBL" id="PSL56904.1"/>
    </source>
</evidence>
<organism evidence="10 11">
    <name type="scientific">Saccharothrix carnea</name>
    <dbReference type="NCBI Taxonomy" id="1280637"/>
    <lineage>
        <taxon>Bacteria</taxon>
        <taxon>Bacillati</taxon>
        <taxon>Actinomycetota</taxon>
        <taxon>Actinomycetes</taxon>
        <taxon>Pseudonocardiales</taxon>
        <taxon>Pseudonocardiaceae</taxon>
        <taxon>Saccharothrix</taxon>
    </lineage>
</organism>
<reference evidence="10 11" key="1">
    <citation type="submission" date="2018-03" db="EMBL/GenBank/DDBJ databases">
        <title>Genomic Encyclopedia of Type Strains, Phase III (KMG-III): the genomes of soil and plant-associated and newly described type strains.</title>
        <authorList>
            <person name="Whitman W."/>
        </authorList>
    </citation>
    <scope>NUCLEOTIDE SEQUENCE [LARGE SCALE GENOMIC DNA]</scope>
    <source>
        <strain evidence="10 11">CGMCC 4.7097</strain>
    </source>
</reference>
<comment type="function">
    <text evidence="9">Catalyzes 2 different reactions between oxygene and the acireductone 1,2-dihydroxy-3-keto-5-methylthiopentene (DHK-MTPene) depending upon the metal bound in the active site. Fe-containing acireductone dioxygenase (Fe-ARD) produces formate and 2-keto-4-methylthiobutyrate (KMTB), the alpha-ketoacid precursor of methionine in the methionine recycle pathway. Ni-containing acireductone dioxygenase (Ni-ARD) produces methylthiopropionate, carbon monoxide and formate, and does not lie on the methionine recycle pathway.</text>
</comment>
<feature type="site" description="Important to generate the dianion" evidence="9">
    <location>
        <position position="106"/>
    </location>
</feature>
<comment type="cofactor">
    <cofactor evidence="9">
        <name>Ni(2+)</name>
        <dbReference type="ChEBI" id="CHEBI:49786"/>
    </cofactor>
    <text evidence="9">Binds 1 nickel ion per monomer.</text>
</comment>
<dbReference type="SUPFAM" id="SSF51182">
    <property type="entry name" value="RmlC-like cupins"/>
    <property type="match status" value="1"/>
</dbReference>
<comment type="cofactor">
    <cofactor evidence="9">
        <name>Fe(2+)</name>
        <dbReference type="ChEBI" id="CHEBI:29033"/>
    </cofactor>
    <text evidence="9">Binds 1 Fe(2+) cation per monomer.</text>
</comment>
<evidence type="ECO:0000256" key="8">
    <source>
        <dbReference type="ARBA" id="ARBA00023167"/>
    </source>
</evidence>
<keyword evidence="4 9" id="KW-0479">Metal-binding</keyword>
<dbReference type="EMBL" id="PYAX01000003">
    <property type="protein sequence ID" value="PSL56904.1"/>
    <property type="molecule type" value="Genomic_DNA"/>
</dbReference>
<keyword evidence="11" id="KW-1185">Reference proteome</keyword>
<dbReference type="OrthoDB" id="9795636at2"/>
<evidence type="ECO:0000256" key="1">
    <source>
        <dbReference type="ARBA" id="ARBA00000428"/>
    </source>
</evidence>
<evidence type="ECO:0000256" key="6">
    <source>
        <dbReference type="ARBA" id="ARBA00023002"/>
    </source>
</evidence>
<dbReference type="RefSeq" id="WP_106615271.1">
    <property type="nucleotide sequence ID" value="NZ_PYAX01000003.1"/>
</dbReference>
<feature type="binding site" evidence="9">
    <location>
        <position position="104"/>
    </location>
    <ligand>
        <name>Fe(2+)</name>
        <dbReference type="ChEBI" id="CHEBI:29033"/>
    </ligand>
</feature>
<evidence type="ECO:0000313" key="11">
    <source>
        <dbReference type="Proteomes" id="UP000241118"/>
    </source>
</evidence>
<keyword evidence="2 9" id="KW-0533">Nickel</keyword>
<dbReference type="GO" id="GO:0010309">
    <property type="term" value="F:acireductone dioxygenase [iron(II)-requiring] activity"/>
    <property type="evidence" value="ECO:0007669"/>
    <property type="project" value="UniProtKB-UniRule"/>
</dbReference>
<dbReference type="InterPro" id="IPR014710">
    <property type="entry name" value="RmlC-like_jellyroll"/>
</dbReference>
<evidence type="ECO:0000256" key="5">
    <source>
        <dbReference type="ARBA" id="ARBA00022964"/>
    </source>
</evidence>
<dbReference type="GO" id="GO:0019284">
    <property type="term" value="P:L-methionine salvage from S-adenosylmethionine"/>
    <property type="evidence" value="ECO:0007669"/>
    <property type="project" value="InterPro"/>
</dbReference>
<feature type="binding site" evidence="9">
    <location>
        <position position="142"/>
    </location>
    <ligand>
        <name>Ni(2+)</name>
        <dbReference type="ChEBI" id="CHEBI:49786"/>
    </ligand>
</feature>
<accession>A0A2P8IEL8</accession>
<dbReference type="GO" id="GO:0005506">
    <property type="term" value="F:iron ion binding"/>
    <property type="evidence" value="ECO:0007669"/>
    <property type="project" value="UniProtKB-UniRule"/>
</dbReference>
<dbReference type="InterPro" id="IPR011051">
    <property type="entry name" value="RmlC_Cupin_sf"/>
</dbReference>
<dbReference type="Pfam" id="PF03079">
    <property type="entry name" value="ARD"/>
    <property type="match status" value="1"/>
</dbReference>
<name>A0A2P8IEL8_SACCR</name>
<feature type="binding site" evidence="9">
    <location>
        <position position="142"/>
    </location>
    <ligand>
        <name>Fe(2+)</name>
        <dbReference type="ChEBI" id="CHEBI:29033"/>
    </ligand>
</feature>
<feature type="site" description="May play a role in metal incorporation in vivo" evidence="9">
    <location>
        <position position="97"/>
    </location>
</feature>
<dbReference type="HAMAP" id="MF_01682">
    <property type="entry name" value="Salvage_MtnD"/>
    <property type="match status" value="1"/>
</dbReference>
<dbReference type="GO" id="GO:0019509">
    <property type="term" value="P:L-methionine salvage from methylthioadenosine"/>
    <property type="evidence" value="ECO:0007669"/>
    <property type="project" value="UniProtKB-UniRule"/>
</dbReference>
<keyword evidence="8 9" id="KW-0486">Methionine biosynthesis</keyword>